<name>Q95W29_ANTGR</name>
<dbReference type="GO" id="GO:0004252">
    <property type="term" value="F:serine-type endopeptidase activity"/>
    <property type="evidence" value="ECO:0007669"/>
    <property type="project" value="InterPro"/>
</dbReference>
<evidence type="ECO:0000313" key="6">
    <source>
        <dbReference type="EMBL" id="AAK97404.1"/>
    </source>
</evidence>
<dbReference type="EMBL" id="AF377984">
    <property type="protein sequence ID" value="AAK97404.1"/>
    <property type="molecule type" value="mRNA"/>
</dbReference>
<dbReference type="SUPFAM" id="SSF50494">
    <property type="entry name" value="Trypsin-like serine proteases"/>
    <property type="match status" value="1"/>
</dbReference>
<evidence type="ECO:0000256" key="1">
    <source>
        <dbReference type="ARBA" id="ARBA00022670"/>
    </source>
</evidence>
<dbReference type="InterPro" id="IPR050430">
    <property type="entry name" value="Peptidase_S1"/>
</dbReference>
<accession>Q95W29</accession>
<dbReference type="InterPro" id="IPR009003">
    <property type="entry name" value="Peptidase_S1_PA"/>
</dbReference>
<dbReference type="SMART" id="SM00020">
    <property type="entry name" value="Tryp_SPc"/>
    <property type="match status" value="1"/>
</dbReference>
<dbReference type="InterPro" id="IPR043504">
    <property type="entry name" value="Peptidase_S1_PA_chymotrypsin"/>
</dbReference>
<protein>
    <submittedName>
        <fullName evidence="6">Chymotrypsin-like serine protease</fullName>
    </submittedName>
</protein>
<keyword evidence="1 6" id="KW-0645">Protease</keyword>
<feature type="non-terminal residue" evidence="6">
    <location>
        <position position="1"/>
    </location>
</feature>
<dbReference type="AlphaFoldDB" id="Q95W29"/>
<proteinExistence type="evidence at transcript level"/>
<dbReference type="Gene3D" id="2.40.10.10">
    <property type="entry name" value="Trypsin-like serine proteases"/>
    <property type="match status" value="2"/>
</dbReference>
<evidence type="ECO:0000259" key="5">
    <source>
        <dbReference type="PROSITE" id="PS50240"/>
    </source>
</evidence>
<evidence type="ECO:0000256" key="2">
    <source>
        <dbReference type="ARBA" id="ARBA00022801"/>
    </source>
</evidence>
<feature type="non-terminal residue" evidence="6">
    <location>
        <position position="147"/>
    </location>
</feature>
<keyword evidence="2" id="KW-0378">Hydrolase</keyword>
<sequence>TAAHCIDGTISSIQVIAGAHQPMVNEASQVRLAASGRSLHAGWNSRTMQNDIAIVRVNNIPLRAGTISIVNLAPANSGTFAGSTATLSGWGRTSDASNAIANQLMTVQLPILTNAVCQQSFGSMIVAQHICTSGQNGRGACNGDSGG</sequence>
<reference evidence="6" key="1">
    <citation type="submission" date="2001-05" db="EMBL/GenBank/DDBJ databases">
        <authorList>
            <person name="Oliveira Neto O.B."/>
            <person name="Batista J.A.N."/>
            <person name="Grossi de Sa M.F."/>
        </authorList>
    </citation>
    <scope>NUCLEOTIDE SEQUENCE</scope>
</reference>
<evidence type="ECO:0000256" key="4">
    <source>
        <dbReference type="ARBA" id="ARBA00023157"/>
    </source>
</evidence>
<organism evidence="6">
    <name type="scientific">Anthonomus grandis</name>
    <name type="common">Mexican cotton boll weevil</name>
    <name type="synonym">Anthonomus thurberiae</name>
    <dbReference type="NCBI Taxonomy" id="7044"/>
    <lineage>
        <taxon>Eukaryota</taxon>
        <taxon>Metazoa</taxon>
        <taxon>Ecdysozoa</taxon>
        <taxon>Arthropoda</taxon>
        <taxon>Hexapoda</taxon>
        <taxon>Insecta</taxon>
        <taxon>Pterygota</taxon>
        <taxon>Neoptera</taxon>
        <taxon>Endopterygota</taxon>
        <taxon>Coleoptera</taxon>
        <taxon>Polyphaga</taxon>
        <taxon>Cucujiformia</taxon>
        <taxon>Curculionidae</taxon>
        <taxon>Curculioninae</taxon>
        <taxon>Anthonomini</taxon>
        <taxon>Anthonomus</taxon>
    </lineage>
</organism>
<keyword evidence="4" id="KW-1015">Disulfide bond</keyword>
<dbReference type="PANTHER" id="PTHR24276:SF98">
    <property type="entry name" value="FI18310P1-RELATED"/>
    <property type="match status" value="1"/>
</dbReference>
<evidence type="ECO:0000256" key="3">
    <source>
        <dbReference type="ARBA" id="ARBA00022825"/>
    </source>
</evidence>
<dbReference type="PROSITE" id="PS50240">
    <property type="entry name" value="TRYPSIN_DOM"/>
    <property type="match status" value="1"/>
</dbReference>
<feature type="domain" description="Peptidase S1" evidence="5">
    <location>
        <begin position="1"/>
        <end position="147"/>
    </location>
</feature>
<dbReference type="Pfam" id="PF00089">
    <property type="entry name" value="Trypsin"/>
    <property type="match status" value="1"/>
</dbReference>
<dbReference type="GO" id="GO:0006508">
    <property type="term" value="P:proteolysis"/>
    <property type="evidence" value="ECO:0007669"/>
    <property type="project" value="UniProtKB-KW"/>
</dbReference>
<keyword evidence="3" id="KW-0720">Serine protease</keyword>
<dbReference type="MEROPS" id="S01.B12"/>
<reference evidence="6" key="2">
    <citation type="journal article" date="2004" name="Insect Biochem. Mol. Biol.">
        <title>A diverse family of serine proteinase genes expressed in cotton boll weevil (Anthonomus grandis): implications for the design of pest-resistant transgenic cotton plants.</title>
        <authorList>
            <person name="Oliveira-Neto O.B."/>
            <person name="Batista J.A."/>
            <person name="Rigden D.J."/>
            <person name="Fragoso R.R."/>
            <person name="Silva R.O."/>
            <person name="Gomes E.A."/>
            <person name="Franco O.L."/>
            <person name="Dias S.C."/>
            <person name="Cordeiro C.M."/>
            <person name="Monnerat R.G."/>
            <person name="Grossi-De-Sa M.F."/>
        </authorList>
    </citation>
    <scope>NUCLEOTIDE SEQUENCE</scope>
</reference>
<dbReference type="PANTHER" id="PTHR24276">
    <property type="entry name" value="POLYSERASE-RELATED"/>
    <property type="match status" value="1"/>
</dbReference>
<dbReference type="InterPro" id="IPR001254">
    <property type="entry name" value="Trypsin_dom"/>
</dbReference>